<sequence>MRGCAAEEAMLATVDAKLAAELAASAASAAATPTHASIERAWAHIATTARTDGDGDRAGGDDGDGDDDDDELARSWSGMEENVDAERARHKQCLALVRAVPLVG</sequence>
<name>C1MGQ0_MICPC</name>
<keyword evidence="3" id="KW-1185">Reference proteome</keyword>
<dbReference type="GeneID" id="9680664"/>
<accession>C1MGQ0</accession>
<dbReference type="RefSeq" id="XP_003054816.1">
    <property type="nucleotide sequence ID" value="XM_003054770.1"/>
</dbReference>
<dbReference type="Proteomes" id="UP000001876">
    <property type="component" value="Unassembled WGS sequence"/>
</dbReference>
<evidence type="ECO:0000313" key="3">
    <source>
        <dbReference type="Proteomes" id="UP000001876"/>
    </source>
</evidence>
<feature type="compositionally biased region" description="Acidic residues" evidence="1">
    <location>
        <begin position="61"/>
        <end position="71"/>
    </location>
</feature>
<gene>
    <name evidence="2" type="ORF">MICPUCDRAFT_49895</name>
</gene>
<reference evidence="2 3" key="1">
    <citation type="journal article" date="2009" name="Science">
        <title>Green evolution and dynamic adaptations revealed by genomes of the marine picoeukaryotes Micromonas.</title>
        <authorList>
            <person name="Worden A.Z."/>
            <person name="Lee J.H."/>
            <person name="Mock T."/>
            <person name="Rouze P."/>
            <person name="Simmons M.P."/>
            <person name="Aerts A.L."/>
            <person name="Allen A.E."/>
            <person name="Cuvelier M.L."/>
            <person name="Derelle E."/>
            <person name="Everett M.V."/>
            <person name="Foulon E."/>
            <person name="Grimwood J."/>
            <person name="Gundlach H."/>
            <person name="Henrissat B."/>
            <person name="Napoli C."/>
            <person name="McDonald S.M."/>
            <person name="Parker M.S."/>
            <person name="Rombauts S."/>
            <person name="Salamov A."/>
            <person name="Von Dassow P."/>
            <person name="Badger J.H."/>
            <person name="Coutinho P.M."/>
            <person name="Demir E."/>
            <person name="Dubchak I."/>
            <person name="Gentemann C."/>
            <person name="Eikrem W."/>
            <person name="Gready J.E."/>
            <person name="John U."/>
            <person name="Lanier W."/>
            <person name="Lindquist E.A."/>
            <person name="Lucas S."/>
            <person name="Mayer K.F."/>
            <person name="Moreau H."/>
            <person name="Not F."/>
            <person name="Otillar R."/>
            <person name="Panaud O."/>
            <person name="Pangilinan J."/>
            <person name="Paulsen I."/>
            <person name="Piegu B."/>
            <person name="Poliakov A."/>
            <person name="Robbens S."/>
            <person name="Schmutz J."/>
            <person name="Toulza E."/>
            <person name="Wyss T."/>
            <person name="Zelensky A."/>
            <person name="Zhou K."/>
            <person name="Armbrust E.V."/>
            <person name="Bhattacharya D."/>
            <person name="Goodenough U.W."/>
            <person name="Van de Peer Y."/>
            <person name="Grigoriev I.V."/>
        </authorList>
    </citation>
    <scope>NUCLEOTIDE SEQUENCE [LARGE SCALE GENOMIC DNA]</scope>
    <source>
        <strain evidence="2 3">CCMP1545</strain>
    </source>
</reference>
<protein>
    <submittedName>
        <fullName evidence="2">Predicted protein</fullName>
    </submittedName>
</protein>
<dbReference type="KEGG" id="mpp:MICPUCDRAFT_49895"/>
<dbReference type="EMBL" id="GG663735">
    <property type="protein sequence ID" value="EEH60068.1"/>
    <property type="molecule type" value="Genomic_DNA"/>
</dbReference>
<dbReference type="AlphaFoldDB" id="C1MGQ0"/>
<feature type="region of interest" description="Disordered" evidence="1">
    <location>
        <begin position="46"/>
        <end position="73"/>
    </location>
</feature>
<evidence type="ECO:0000313" key="2">
    <source>
        <dbReference type="EMBL" id="EEH60068.1"/>
    </source>
</evidence>
<organism evidence="3">
    <name type="scientific">Micromonas pusilla (strain CCMP1545)</name>
    <name type="common">Picoplanktonic green alga</name>
    <dbReference type="NCBI Taxonomy" id="564608"/>
    <lineage>
        <taxon>Eukaryota</taxon>
        <taxon>Viridiplantae</taxon>
        <taxon>Chlorophyta</taxon>
        <taxon>Mamiellophyceae</taxon>
        <taxon>Mamiellales</taxon>
        <taxon>Mamiellaceae</taxon>
        <taxon>Micromonas</taxon>
    </lineage>
</organism>
<evidence type="ECO:0000256" key="1">
    <source>
        <dbReference type="SAM" id="MobiDB-lite"/>
    </source>
</evidence>
<feature type="compositionally biased region" description="Basic and acidic residues" evidence="1">
    <location>
        <begin position="51"/>
        <end position="60"/>
    </location>
</feature>
<proteinExistence type="predicted"/>